<accession>A0A6A6RWH3</accession>
<feature type="region of interest" description="Disordered" evidence="1">
    <location>
        <begin position="121"/>
        <end position="156"/>
    </location>
</feature>
<protein>
    <submittedName>
        <fullName evidence="2">Uncharacterized protein</fullName>
    </submittedName>
</protein>
<dbReference type="AlphaFoldDB" id="A0A6A6RWH3"/>
<name>A0A6A6RWH3_9PLEO</name>
<evidence type="ECO:0000313" key="2">
    <source>
        <dbReference type="EMBL" id="KAF2638793.1"/>
    </source>
</evidence>
<keyword evidence="3" id="KW-1185">Reference proteome</keyword>
<reference evidence="2" key="1">
    <citation type="journal article" date="2020" name="Stud. Mycol.">
        <title>101 Dothideomycetes genomes: a test case for predicting lifestyles and emergence of pathogens.</title>
        <authorList>
            <person name="Haridas S."/>
            <person name="Albert R."/>
            <person name="Binder M."/>
            <person name="Bloem J."/>
            <person name="Labutti K."/>
            <person name="Salamov A."/>
            <person name="Andreopoulos B."/>
            <person name="Baker S."/>
            <person name="Barry K."/>
            <person name="Bills G."/>
            <person name="Bluhm B."/>
            <person name="Cannon C."/>
            <person name="Castanera R."/>
            <person name="Culley D."/>
            <person name="Daum C."/>
            <person name="Ezra D."/>
            <person name="Gonzalez J."/>
            <person name="Henrissat B."/>
            <person name="Kuo A."/>
            <person name="Liang C."/>
            <person name="Lipzen A."/>
            <person name="Lutzoni F."/>
            <person name="Magnuson J."/>
            <person name="Mondo S."/>
            <person name="Nolan M."/>
            <person name="Ohm R."/>
            <person name="Pangilinan J."/>
            <person name="Park H.-J."/>
            <person name="Ramirez L."/>
            <person name="Alfaro M."/>
            <person name="Sun H."/>
            <person name="Tritt A."/>
            <person name="Yoshinaga Y."/>
            <person name="Zwiers L.-H."/>
            <person name="Turgeon B."/>
            <person name="Goodwin S."/>
            <person name="Spatafora J."/>
            <person name="Crous P."/>
            <person name="Grigoriev I."/>
        </authorList>
    </citation>
    <scope>NUCLEOTIDE SEQUENCE</scope>
    <source>
        <strain evidence="2">CBS 473.64</strain>
    </source>
</reference>
<evidence type="ECO:0000256" key="1">
    <source>
        <dbReference type="SAM" id="MobiDB-lite"/>
    </source>
</evidence>
<dbReference type="PROSITE" id="PS51257">
    <property type="entry name" value="PROKAR_LIPOPROTEIN"/>
    <property type="match status" value="1"/>
</dbReference>
<sequence>MAKVQTCFPVLFTIGGCYWCWRSGDLSLNQQVPRSLTWQSHCASAAAKLPSFPCAHNSNDQHTKWTLHQERDGARVATVIPSWTVLAIASIMATGSTNQLHVPELIDLGVGMPCIQDYNTHHSTAPLRHPRELSTRGGHKSARTQATSGEALLTPP</sequence>
<organism evidence="2 3">
    <name type="scientific">Massarina eburnea CBS 473.64</name>
    <dbReference type="NCBI Taxonomy" id="1395130"/>
    <lineage>
        <taxon>Eukaryota</taxon>
        <taxon>Fungi</taxon>
        <taxon>Dikarya</taxon>
        <taxon>Ascomycota</taxon>
        <taxon>Pezizomycotina</taxon>
        <taxon>Dothideomycetes</taxon>
        <taxon>Pleosporomycetidae</taxon>
        <taxon>Pleosporales</taxon>
        <taxon>Massarineae</taxon>
        <taxon>Massarinaceae</taxon>
        <taxon>Massarina</taxon>
    </lineage>
</organism>
<dbReference type="Proteomes" id="UP000799753">
    <property type="component" value="Unassembled WGS sequence"/>
</dbReference>
<evidence type="ECO:0000313" key="3">
    <source>
        <dbReference type="Proteomes" id="UP000799753"/>
    </source>
</evidence>
<proteinExistence type="predicted"/>
<dbReference type="EMBL" id="MU006788">
    <property type="protein sequence ID" value="KAF2638793.1"/>
    <property type="molecule type" value="Genomic_DNA"/>
</dbReference>
<gene>
    <name evidence="2" type="ORF">P280DRAFT_62509</name>
</gene>